<name>A0A4R2HJ40_9SPHI</name>
<dbReference type="AlphaFoldDB" id="A0A4R2HJ40"/>
<gene>
    <name evidence="1" type="ORF">EV200_102695</name>
</gene>
<dbReference type="EMBL" id="SLWO01000002">
    <property type="protein sequence ID" value="TCO29272.1"/>
    <property type="molecule type" value="Genomic_DNA"/>
</dbReference>
<organism evidence="1 2">
    <name type="scientific">Pedobacter psychrotolerans</name>
    <dbReference type="NCBI Taxonomy" id="1843235"/>
    <lineage>
        <taxon>Bacteria</taxon>
        <taxon>Pseudomonadati</taxon>
        <taxon>Bacteroidota</taxon>
        <taxon>Sphingobacteriia</taxon>
        <taxon>Sphingobacteriales</taxon>
        <taxon>Sphingobacteriaceae</taxon>
        <taxon>Pedobacter</taxon>
    </lineage>
</organism>
<evidence type="ECO:0000313" key="1">
    <source>
        <dbReference type="EMBL" id="TCO29272.1"/>
    </source>
</evidence>
<reference evidence="1 2" key="1">
    <citation type="submission" date="2019-03" db="EMBL/GenBank/DDBJ databases">
        <title>Genomic Encyclopedia of Type Strains, Phase IV (KMG-IV): sequencing the most valuable type-strain genomes for metagenomic binning, comparative biology and taxonomic classification.</title>
        <authorList>
            <person name="Goeker M."/>
        </authorList>
    </citation>
    <scope>NUCLEOTIDE SEQUENCE [LARGE SCALE GENOMIC DNA]</scope>
    <source>
        <strain evidence="1 2">DSM 103236</strain>
    </source>
</reference>
<comment type="caution">
    <text evidence="1">The sequence shown here is derived from an EMBL/GenBank/DDBJ whole genome shotgun (WGS) entry which is preliminary data.</text>
</comment>
<evidence type="ECO:0000313" key="2">
    <source>
        <dbReference type="Proteomes" id="UP000295684"/>
    </source>
</evidence>
<dbReference type="Proteomes" id="UP000295684">
    <property type="component" value="Unassembled WGS sequence"/>
</dbReference>
<accession>A0A4R2HJ40</accession>
<sequence>MRYKYLNMKKNLIICVIVITLITSFTDSKAGSFIENAYREFKKKENASWNFTKLNFPGRVMNLTEGNFYERIYFTGAIYWFVGGKFHHVVSTDTYWGLFSHPEQYYSRIYTQNEFDVMDNLTGGKLGPDNGIISYNGALYFRMGNKIFYIHSQAEFDGYHLSYAVIQEVSSISNYINVQNGFGVNMIWPVN</sequence>
<proteinExistence type="predicted"/>
<protein>
    <submittedName>
        <fullName evidence="1">Uncharacterized protein</fullName>
    </submittedName>
</protein>